<evidence type="ECO:0000313" key="3">
    <source>
        <dbReference type="Proteomes" id="UP000287651"/>
    </source>
</evidence>
<evidence type="ECO:0000313" key="2">
    <source>
        <dbReference type="EMBL" id="RRT48538.1"/>
    </source>
</evidence>
<dbReference type="Proteomes" id="UP000287651">
    <property type="component" value="Unassembled WGS sequence"/>
</dbReference>
<reference evidence="2 3" key="1">
    <citation type="journal article" date="2014" name="Agronomy (Basel)">
        <title>A Draft Genome Sequence for Ensete ventricosum, the Drought-Tolerant Tree Against Hunger.</title>
        <authorList>
            <person name="Harrison J."/>
            <person name="Moore K.A."/>
            <person name="Paszkiewicz K."/>
            <person name="Jones T."/>
            <person name="Grant M."/>
            <person name="Ambacheew D."/>
            <person name="Muzemil S."/>
            <person name="Studholme D.J."/>
        </authorList>
    </citation>
    <scope>NUCLEOTIDE SEQUENCE [LARGE SCALE GENOMIC DNA]</scope>
</reference>
<protein>
    <submittedName>
        <fullName evidence="2">Uncharacterized protein</fullName>
    </submittedName>
</protein>
<sequence>MLPLRIPNNGIRAKVFERKIGLKLRVMRLNHVKSFYAFLLCFYNKRIKERGGRPRPKPLAGVAANSHGRPWAWLVPVGEAPIGTGSARGEAARGSPTTRAVAFKGGH</sequence>
<gene>
    <name evidence="2" type="ORF">B296_00010834</name>
</gene>
<proteinExistence type="predicted"/>
<organism evidence="2 3">
    <name type="scientific">Ensete ventricosum</name>
    <name type="common">Abyssinian banana</name>
    <name type="synonym">Musa ensete</name>
    <dbReference type="NCBI Taxonomy" id="4639"/>
    <lineage>
        <taxon>Eukaryota</taxon>
        <taxon>Viridiplantae</taxon>
        <taxon>Streptophyta</taxon>
        <taxon>Embryophyta</taxon>
        <taxon>Tracheophyta</taxon>
        <taxon>Spermatophyta</taxon>
        <taxon>Magnoliopsida</taxon>
        <taxon>Liliopsida</taxon>
        <taxon>Zingiberales</taxon>
        <taxon>Musaceae</taxon>
        <taxon>Ensete</taxon>
    </lineage>
</organism>
<feature type="region of interest" description="Disordered" evidence="1">
    <location>
        <begin position="85"/>
        <end position="107"/>
    </location>
</feature>
<name>A0A426YA16_ENSVE</name>
<evidence type="ECO:0000256" key="1">
    <source>
        <dbReference type="SAM" id="MobiDB-lite"/>
    </source>
</evidence>
<comment type="caution">
    <text evidence="2">The sequence shown here is derived from an EMBL/GenBank/DDBJ whole genome shotgun (WGS) entry which is preliminary data.</text>
</comment>
<dbReference type="EMBL" id="AMZH03013892">
    <property type="protein sequence ID" value="RRT48538.1"/>
    <property type="molecule type" value="Genomic_DNA"/>
</dbReference>
<accession>A0A426YA16</accession>
<dbReference type="AlphaFoldDB" id="A0A426YA16"/>